<protein>
    <submittedName>
        <fullName evidence="2">Uncharacterized protein</fullName>
    </submittedName>
</protein>
<feature type="region of interest" description="Disordered" evidence="1">
    <location>
        <begin position="71"/>
        <end position="100"/>
    </location>
</feature>
<sequence length="247" mass="26801">MAEPNEDPASALVSSAEADMKARDGGGSDLGASATESPNQSVERTSTNAALGTSMALLNLNEIQRSVDDKGFKSARHHKESQNLLPASSSTSARRSSGPPVSLELFHQIRRASLDIGALNDVREDDADPTSSQNLLEDEMFPVNDTLVPEIEAYLREKIQCNRSDTQAKDIREFVLSRLSSAEIRQLLPPLLARLQSELGSAALDIQSSLCVVEDLFSDVGRASPLVGMYTDEEEDMLKSLELRTVL</sequence>
<dbReference type="RefSeq" id="XP_008880577.1">
    <property type="nucleotide sequence ID" value="XM_008882355.1"/>
</dbReference>
<gene>
    <name evidence="2" type="ORF">H310_14483</name>
</gene>
<feature type="region of interest" description="Disordered" evidence="1">
    <location>
        <begin position="1"/>
        <end position="48"/>
    </location>
</feature>
<evidence type="ECO:0000313" key="2">
    <source>
        <dbReference type="EMBL" id="ETV90820.1"/>
    </source>
</evidence>
<dbReference type="eggNOG" id="ENOG502SDAH">
    <property type="taxonomic scope" value="Eukaryota"/>
</dbReference>
<name>A0A024T9K6_9STRA</name>
<dbReference type="OrthoDB" id="79470at2759"/>
<dbReference type="AlphaFoldDB" id="A0A024T9K6"/>
<dbReference type="VEuPathDB" id="FungiDB:H310_14483"/>
<organism evidence="2">
    <name type="scientific">Aphanomyces invadans</name>
    <dbReference type="NCBI Taxonomy" id="157072"/>
    <lineage>
        <taxon>Eukaryota</taxon>
        <taxon>Sar</taxon>
        <taxon>Stramenopiles</taxon>
        <taxon>Oomycota</taxon>
        <taxon>Saprolegniomycetes</taxon>
        <taxon>Saprolegniales</taxon>
        <taxon>Verrucalvaceae</taxon>
        <taxon>Aphanomyces</taxon>
    </lineage>
</organism>
<proteinExistence type="predicted"/>
<accession>A0A024T9K6</accession>
<dbReference type="EMBL" id="KI914022">
    <property type="protein sequence ID" value="ETV90820.1"/>
    <property type="molecule type" value="Genomic_DNA"/>
</dbReference>
<feature type="compositionally biased region" description="Low complexity" evidence="1">
    <location>
        <begin position="87"/>
        <end position="97"/>
    </location>
</feature>
<dbReference type="GeneID" id="20091533"/>
<reference evidence="2" key="1">
    <citation type="submission" date="2013-12" db="EMBL/GenBank/DDBJ databases">
        <title>The Genome Sequence of Aphanomyces invadans NJM9701.</title>
        <authorList>
            <consortium name="The Broad Institute Genomics Platform"/>
            <person name="Russ C."/>
            <person name="Tyler B."/>
            <person name="van West P."/>
            <person name="Dieguez-Uribeondo J."/>
            <person name="Young S.K."/>
            <person name="Zeng Q."/>
            <person name="Gargeya S."/>
            <person name="Fitzgerald M."/>
            <person name="Abouelleil A."/>
            <person name="Alvarado L."/>
            <person name="Chapman S.B."/>
            <person name="Gainer-Dewar J."/>
            <person name="Goldberg J."/>
            <person name="Griggs A."/>
            <person name="Gujja S."/>
            <person name="Hansen M."/>
            <person name="Howarth C."/>
            <person name="Imamovic A."/>
            <person name="Ireland A."/>
            <person name="Larimer J."/>
            <person name="McCowan C."/>
            <person name="Murphy C."/>
            <person name="Pearson M."/>
            <person name="Poon T.W."/>
            <person name="Priest M."/>
            <person name="Roberts A."/>
            <person name="Saif S."/>
            <person name="Shea T."/>
            <person name="Sykes S."/>
            <person name="Wortman J."/>
            <person name="Nusbaum C."/>
            <person name="Birren B."/>
        </authorList>
    </citation>
    <scope>NUCLEOTIDE SEQUENCE [LARGE SCALE GENOMIC DNA]</scope>
    <source>
        <strain evidence="2">NJM9701</strain>
    </source>
</reference>
<evidence type="ECO:0000256" key="1">
    <source>
        <dbReference type="SAM" id="MobiDB-lite"/>
    </source>
</evidence>
<feature type="compositionally biased region" description="Polar residues" evidence="1">
    <location>
        <begin position="34"/>
        <end position="48"/>
    </location>
</feature>